<dbReference type="RefSeq" id="WP_284238051.1">
    <property type="nucleotide sequence ID" value="NZ_BSSQ01000006.1"/>
</dbReference>
<gene>
    <name evidence="2" type="ORF">MU1_16510</name>
</gene>
<keyword evidence="1" id="KW-1133">Transmembrane helix</keyword>
<evidence type="ECO:0000313" key="3">
    <source>
        <dbReference type="Proteomes" id="UP001157114"/>
    </source>
</evidence>
<evidence type="ECO:0000313" key="2">
    <source>
        <dbReference type="EMBL" id="GLX67306.1"/>
    </source>
</evidence>
<feature type="transmembrane region" description="Helical" evidence="1">
    <location>
        <begin position="6"/>
        <end position="29"/>
    </location>
</feature>
<keyword evidence="3" id="KW-1185">Reference proteome</keyword>
<feature type="transmembrane region" description="Helical" evidence="1">
    <location>
        <begin position="61"/>
        <end position="79"/>
    </location>
</feature>
<accession>A0ABQ6G8N5</accession>
<proteinExistence type="predicted"/>
<sequence length="84" mass="9532">MIPLTPLLLFFFAFIIFVIVLPTTIIALWDKKEWKVALLALQITLVGIAIVIKYHAIGALLTGYFLMAFGIMLTISLFFRKENT</sequence>
<feature type="transmembrane region" description="Helical" evidence="1">
    <location>
        <begin position="36"/>
        <end position="55"/>
    </location>
</feature>
<protein>
    <submittedName>
        <fullName evidence="2">Uncharacterized protein</fullName>
    </submittedName>
</protein>
<comment type="caution">
    <text evidence="2">The sequence shown here is derived from an EMBL/GenBank/DDBJ whole genome shotgun (WGS) entry which is preliminary data.</text>
</comment>
<reference evidence="2 3" key="1">
    <citation type="submission" date="2023-03" db="EMBL/GenBank/DDBJ databases">
        <title>Draft genome sequence of the bacteria which degrade cell wall of Tricholomamatutake.</title>
        <authorList>
            <person name="Konishi Y."/>
            <person name="Fukuta Y."/>
            <person name="Shirasaka N."/>
        </authorList>
    </citation>
    <scope>NUCLEOTIDE SEQUENCE [LARGE SCALE GENOMIC DNA]</scope>
    <source>
        <strain evidence="3">mu1</strain>
    </source>
</reference>
<dbReference type="Proteomes" id="UP001157114">
    <property type="component" value="Unassembled WGS sequence"/>
</dbReference>
<keyword evidence="1" id="KW-0472">Membrane</keyword>
<organism evidence="2 3">
    <name type="scientific">Paenibacillus glycanilyticus</name>
    <dbReference type="NCBI Taxonomy" id="126569"/>
    <lineage>
        <taxon>Bacteria</taxon>
        <taxon>Bacillati</taxon>
        <taxon>Bacillota</taxon>
        <taxon>Bacilli</taxon>
        <taxon>Bacillales</taxon>
        <taxon>Paenibacillaceae</taxon>
        <taxon>Paenibacillus</taxon>
    </lineage>
</organism>
<evidence type="ECO:0000256" key="1">
    <source>
        <dbReference type="SAM" id="Phobius"/>
    </source>
</evidence>
<dbReference type="EMBL" id="BSSQ01000006">
    <property type="protein sequence ID" value="GLX67306.1"/>
    <property type="molecule type" value="Genomic_DNA"/>
</dbReference>
<name>A0ABQ6G8N5_9BACL</name>
<keyword evidence="1" id="KW-0812">Transmembrane</keyword>